<dbReference type="GO" id="GO:0003677">
    <property type="term" value="F:DNA binding"/>
    <property type="evidence" value="ECO:0007669"/>
    <property type="project" value="UniProtKB-KW"/>
</dbReference>
<name>I0V2C9_9PSEU</name>
<feature type="domain" description="HTH merR-type" evidence="4">
    <location>
        <begin position="122"/>
        <end position="191"/>
    </location>
</feature>
<dbReference type="Pfam" id="PF13411">
    <property type="entry name" value="MerR_1"/>
    <property type="match status" value="1"/>
</dbReference>
<dbReference type="Pfam" id="PF00376">
    <property type="entry name" value="MerR"/>
    <property type="match status" value="1"/>
</dbReference>
<dbReference type="AlphaFoldDB" id="I0V2C9"/>
<dbReference type="InterPro" id="IPR009061">
    <property type="entry name" value="DNA-bd_dom_put_sf"/>
</dbReference>
<protein>
    <submittedName>
        <fullName evidence="5">Putative transcriptional regulator</fullName>
    </submittedName>
</protein>
<sequence length="262" mass="28552">MGKRTLRPVDLARAAGVSTQQIRNYADAGILPPTSRTSTGYRVFLPRHRDAVLTYRALVAGAGRQAALEIMAAANDGETRQVLVLLDAAHAELHDARRSLKEIAEALRAVARQDPPPLPQTSLYIGDVARRLGVRTSALRVWESVGLLRPGREKGTGYRVFSPADVREAQMIHLLRQVRYPLPQIGPVLDALRRTGSTDALLAAVATRTDEVDRRATALLDASALLHAYLSQDFPTAHPQALPRREQDATGGLRPADEDTPT</sequence>
<feature type="region of interest" description="Disordered" evidence="3">
    <location>
        <begin position="237"/>
        <end position="262"/>
    </location>
</feature>
<dbReference type="InterPro" id="IPR047057">
    <property type="entry name" value="MerR_fam"/>
</dbReference>
<dbReference type="InterPro" id="IPR000551">
    <property type="entry name" value="MerR-type_HTH_dom"/>
</dbReference>
<evidence type="ECO:0000256" key="1">
    <source>
        <dbReference type="ARBA" id="ARBA00023125"/>
    </source>
</evidence>
<dbReference type="PROSITE" id="PS50937">
    <property type="entry name" value="HTH_MERR_2"/>
    <property type="match status" value="2"/>
</dbReference>
<dbReference type="GO" id="GO:0003700">
    <property type="term" value="F:DNA-binding transcription factor activity"/>
    <property type="evidence" value="ECO:0007669"/>
    <property type="project" value="InterPro"/>
</dbReference>
<dbReference type="Proteomes" id="UP000004691">
    <property type="component" value="Unassembled WGS sequence"/>
</dbReference>
<dbReference type="Gene3D" id="1.10.1660.10">
    <property type="match status" value="2"/>
</dbReference>
<dbReference type="PANTHER" id="PTHR30204">
    <property type="entry name" value="REDOX-CYCLING DRUG-SENSING TRANSCRIPTIONAL ACTIVATOR SOXR"/>
    <property type="match status" value="1"/>
</dbReference>
<gene>
    <name evidence="5" type="ORF">SacxiDRAFT_2047</name>
</gene>
<feature type="domain" description="HTH merR-type" evidence="4">
    <location>
        <begin position="1"/>
        <end position="44"/>
    </location>
</feature>
<evidence type="ECO:0000313" key="5">
    <source>
        <dbReference type="EMBL" id="EID54282.1"/>
    </source>
</evidence>
<reference evidence="5 6" key="1">
    <citation type="submission" date="2012-01" db="EMBL/GenBank/DDBJ databases">
        <title>Improved High-Quality Draft sequence of Saccharomonospora xinjiangensis XJ-54.</title>
        <authorList>
            <consortium name="US DOE Joint Genome Institute"/>
            <person name="Lucas S."/>
            <person name="Han J."/>
            <person name="Lapidus A."/>
            <person name="Cheng J.-F."/>
            <person name="Goodwin L."/>
            <person name="Pitluck S."/>
            <person name="Peters L."/>
            <person name="Mikhailova N."/>
            <person name="Teshima H."/>
            <person name="Detter J.C."/>
            <person name="Han C."/>
            <person name="Tapia R."/>
            <person name="Land M."/>
            <person name="Hauser L."/>
            <person name="Kyrpides N."/>
            <person name="Ivanova N."/>
            <person name="Pagani I."/>
            <person name="Brambilla E.-M."/>
            <person name="Klenk H.-P."/>
            <person name="Woyke T."/>
        </authorList>
    </citation>
    <scope>NUCLEOTIDE SEQUENCE [LARGE SCALE GENOMIC DNA]</scope>
    <source>
        <strain evidence="5 6">XJ-54</strain>
    </source>
</reference>
<dbReference type="HOGENOM" id="CLU_080407_0_0_11"/>
<dbReference type="PANTHER" id="PTHR30204:SF93">
    <property type="entry name" value="HTH MERR-TYPE DOMAIN-CONTAINING PROTEIN"/>
    <property type="match status" value="1"/>
</dbReference>
<organism evidence="5 6">
    <name type="scientific">Saccharomonospora xinjiangensis XJ-54</name>
    <dbReference type="NCBI Taxonomy" id="882086"/>
    <lineage>
        <taxon>Bacteria</taxon>
        <taxon>Bacillati</taxon>
        <taxon>Actinomycetota</taxon>
        <taxon>Actinomycetes</taxon>
        <taxon>Pseudonocardiales</taxon>
        <taxon>Pseudonocardiaceae</taxon>
        <taxon>Saccharomonospora</taxon>
    </lineage>
</organism>
<dbReference type="EMBL" id="JH636049">
    <property type="protein sequence ID" value="EID54282.1"/>
    <property type="molecule type" value="Genomic_DNA"/>
</dbReference>
<dbReference type="SUPFAM" id="SSF46955">
    <property type="entry name" value="Putative DNA-binding domain"/>
    <property type="match status" value="2"/>
</dbReference>
<dbReference type="STRING" id="882086.SacxiDRAFT_2047"/>
<dbReference type="SMART" id="SM00422">
    <property type="entry name" value="HTH_MERR"/>
    <property type="match status" value="2"/>
</dbReference>
<evidence type="ECO:0000256" key="2">
    <source>
        <dbReference type="SAM" id="Coils"/>
    </source>
</evidence>
<evidence type="ECO:0000259" key="4">
    <source>
        <dbReference type="PROSITE" id="PS50937"/>
    </source>
</evidence>
<keyword evidence="6" id="KW-1185">Reference proteome</keyword>
<dbReference type="eggNOG" id="COG0789">
    <property type="taxonomic scope" value="Bacteria"/>
</dbReference>
<dbReference type="RefSeq" id="WP_006238432.1">
    <property type="nucleotide sequence ID" value="NZ_JH636049.1"/>
</dbReference>
<accession>I0V2C9</accession>
<proteinExistence type="predicted"/>
<keyword evidence="2" id="KW-0175">Coiled coil</keyword>
<evidence type="ECO:0000313" key="6">
    <source>
        <dbReference type="Proteomes" id="UP000004691"/>
    </source>
</evidence>
<evidence type="ECO:0000256" key="3">
    <source>
        <dbReference type="SAM" id="MobiDB-lite"/>
    </source>
</evidence>
<dbReference type="OrthoDB" id="3826383at2"/>
<keyword evidence="1" id="KW-0238">DNA-binding</keyword>
<feature type="coiled-coil region" evidence="2">
    <location>
        <begin position="86"/>
        <end position="113"/>
    </location>
</feature>